<feature type="chain" id="PRO_5012758415" evidence="1">
    <location>
        <begin position="18"/>
        <end position="109"/>
    </location>
</feature>
<dbReference type="InterPro" id="IPR053265">
    <property type="entry name" value="Serpin"/>
</dbReference>
<dbReference type="InterPro" id="IPR036058">
    <property type="entry name" value="Kazal_dom_sf"/>
</dbReference>
<dbReference type="SUPFAM" id="SSF100895">
    <property type="entry name" value="Kazal-type serine protease inhibitors"/>
    <property type="match status" value="2"/>
</dbReference>
<dbReference type="OrthoDB" id="6140606at2759"/>
<dbReference type="Gene3D" id="3.30.60.30">
    <property type="match status" value="2"/>
</dbReference>
<dbReference type="PROSITE" id="PS00282">
    <property type="entry name" value="KAZAL_1"/>
    <property type="match status" value="1"/>
</dbReference>
<dbReference type="InterPro" id="IPR002350">
    <property type="entry name" value="Kazal_dom"/>
</dbReference>
<keyword evidence="1" id="KW-0732">Signal</keyword>
<dbReference type="SMART" id="SM00280">
    <property type="entry name" value="KAZAL"/>
    <property type="match status" value="2"/>
</dbReference>
<evidence type="ECO:0000313" key="4">
    <source>
        <dbReference type="Proteomes" id="UP000242188"/>
    </source>
</evidence>
<dbReference type="STRING" id="6573.A0A210PRU6"/>
<comment type="caution">
    <text evidence="3">The sequence shown here is derived from an EMBL/GenBank/DDBJ whole genome shotgun (WGS) entry which is preliminary data.</text>
</comment>
<dbReference type="Pfam" id="PF00050">
    <property type="entry name" value="Kazal_1"/>
    <property type="match status" value="2"/>
</dbReference>
<dbReference type="PROSITE" id="PS51465">
    <property type="entry name" value="KAZAL_2"/>
    <property type="match status" value="2"/>
</dbReference>
<dbReference type="AlphaFoldDB" id="A0A210PRU6"/>
<name>A0A210PRU6_MIZYE</name>
<feature type="domain" description="Kazal-like" evidence="2">
    <location>
        <begin position="22"/>
        <end position="57"/>
    </location>
</feature>
<evidence type="ECO:0000313" key="3">
    <source>
        <dbReference type="EMBL" id="OWF39174.1"/>
    </source>
</evidence>
<feature type="signal peptide" evidence="1">
    <location>
        <begin position="1"/>
        <end position="17"/>
    </location>
</feature>
<proteinExistence type="predicted"/>
<gene>
    <name evidence="3" type="ORF">KP79_PYT07177</name>
</gene>
<dbReference type="GO" id="GO:0005615">
    <property type="term" value="C:extracellular space"/>
    <property type="evidence" value="ECO:0007669"/>
    <property type="project" value="TreeGrafter"/>
</dbReference>
<dbReference type="PANTHER" id="PTHR21131">
    <property type="entry name" value="SERINE-TYPE ENDOPEPTIDASE INHIBITOR"/>
    <property type="match status" value="1"/>
</dbReference>
<dbReference type="PANTHER" id="PTHR21131:SF0">
    <property type="entry name" value="GEO10195P1-RELATED"/>
    <property type="match status" value="1"/>
</dbReference>
<dbReference type="Proteomes" id="UP000242188">
    <property type="component" value="Unassembled WGS sequence"/>
</dbReference>
<evidence type="ECO:0000256" key="1">
    <source>
        <dbReference type="SAM" id="SignalP"/>
    </source>
</evidence>
<organism evidence="3 4">
    <name type="scientific">Mizuhopecten yessoensis</name>
    <name type="common">Japanese scallop</name>
    <name type="synonym">Patinopecten yessoensis</name>
    <dbReference type="NCBI Taxonomy" id="6573"/>
    <lineage>
        <taxon>Eukaryota</taxon>
        <taxon>Metazoa</taxon>
        <taxon>Spiralia</taxon>
        <taxon>Lophotrochozoa</taxon>
        <taxon>Mollusca</taxon>
        <taxon>Bivalvia</taxon>
        <taxon>Autobranchia</taxon>
        <taxon>Pteriomorphia</taxon>
        <taxon>Pectinida</taxon>
        <taxon>Pectinoidea</taxon>
        <taxon>Pectinidae</taxon>
        <taxon>Mizuhopecten</taxon>
    </lineage>
</organism>
<reference evidence="3 4" key="1">
    <citation type="journal article" date="2017" name="Nat. Ecol. Evol.">
        <title>Scallop genome provides insights into evolution of bilaterian karyotype and development.</title>
        <authorList>
            <person name="Wang S."/>
            <person name="Zhang J."/>
            <person name="Jiao W."/>
            <person name="Li J."/>
            <person name="Xun X."/>
            <person name="Sun Y."/>
            <person name="Guo X."/>
            <person name="Huan P."/>
            <person name="Dong B."/>
            <person name="Zhang L."/>
            <person name="Hu X."/>
            <person name="Sun X."/>
            <person name="Wang J."/>
            <person name="Zhao C."/>
            <person name="Wang Y."/>
            <person name="Wang D."/>
            <person name="Huang X."/>
            <person name="Wang R."/>
            <person name="Lv J."/>
            <person name="Li Y."/>
            <person name="Zhang Z."/>
            <person name="Liu B."/>
            <person name="Lu W."/>
            <person name="Hui Y."/>
            <person name="Liang J."/>
            <person name="Zhou Z."/>
            <person name="Hou R."/>
            <person name="Li X."/>
            <person name="Liu Y."/>
            <person name="Li H."/>
            <person name="Ning X."/>
            <person name="Lin Y."/>
            <person name="Zhao L."/>
            <person name="Xing Q."/>
            <person name="Dou J."/>
            <person name="Li Y."/>
            <person name="Mao J."/>
            <person name="Guo H."/>
            <person name="Dou H."/>
            <person name="Li T."/>
            <person name="Mu C."/>
            <person name="Jiang W."/>
            <person name="Fu Q."/>
            <person name="Fu X."/>
            <person name="Miao Y."/>
            <person name="Liu J."/>
            <person name="Yu Q."/>
            <person name="Li R."/>
            <person name="Liao H."/>
            <person name="Li X."/>
            <person name="Kong Y."/>
            <person name="Jiang Z."/>
            <person name="Chourrout D."/>
            <person name="Li R."/>
            <person name="Bao Z."/>
        </authorList>
    </citation>
    <scope>NUCLEOTIDE SEQUENCE [LARGE SCALE GENOMIC DNA]</scope>
    <source>
        <strain evidence="3 4">PY_sf001</strain>
    </source>
</reference>
<dbReference type="EMBL" id="NEDP02005539">
    <property type="protein sequence ID" value="OWF39174.1"/>
    <property type="molecule type" value="Genomic_DNA"/>
</dbReference>
<feature type="domain" description="Kazal-like" evidence="2">
    <location>
        <begin position="58"/>
        <end position="107"/>
    </location>
</feature>
<protein>
    <submittedName>
        <fullName evidence="3">Double-headed protease inhibitor, submandibular gland</fullName>
    </submittedName>
</protein>
<dbReference type="CDD" id="cd00104">
    <property type="entry name" value="KAZAL_FS"/>
    <property type="match status" value="1"/>
</dbReference>
<evidence type="ECO:0000259" key="2">
    <source>
        <dbReference type="PROSITE" id="PS51465"/>
    </source>
</evidence>
<sequence>MKLTLVFFAVCVSVALTAIIEEEEKPACACTMDHTPVCGADGKTYGNDCMRKCNDVRLLHSGKCENDLCVCTMDYEPVCGDDGVTYTNDCSRECAGSNNAHDGICDDSK</sequence>
<accession>A0A210PRU6</accession>
<keyword evidence="4" id="KW-1185">Reference proteome</keyword>